<dbReference type="AlphaFoldDB" id="A0A329QZC9"/>
<proteinExistence type="inferred from homology"/>
<dbReference type="PIRSF" id="PIRSF017082">
    <property type="entry name" value="YflP"/>
    <property type="match status" value="1"/>
</dbReference>
<evidence type="ECO:0000313" key="3">
    <source>
        <dbReference type="EMBL" id="RAW17577.1"/>
    </source>
</evidence>
<dbReference type="SUPFAM" id="SSF53850">
    <property type="entry name" value="Periplasmic binding protein-like II"/>
    <property type="match status" value="1"/>
</dbReference>
<evidence type="ECO:0000313" key="4">
    <source>
        <dbReference type="Proteomes" id="UP000250462"/>
    </source>
</evidence>
<comment type="caution">
    <text evidence="3">The sequence shown here is derived from an EMBL/GenBank/DDBJ whole genome shotgun (WGS) entry which is preliminary data.</text>
</comment>
<dbReference type="PANTHER" id="PTHR42928">
    <property type="entry name" value="TRICARBOXYLATE-BINDING PROTEIN"/>
    <property type="match status" value="1"/>
</dbReference>
<dbReference type="InterPro" id="IPR042100">
    <property type="entry name" value="Bug_dom1"/>
</dbReference>
<reference evidence="3 4" key="1">
    <citation type="submission" date="2018-06" db="EMBL/GenBank/DDBJ databases">
        <title>Phytoactinopolyspora halophila sp. nov., a novel halophilic actinomycete isolated from a saline soil in China.</title>
        <authorList>
            <person name="Tang S.-K."/>
        </authorList>
    </citation>
    <scope>NUCLEOTIDE SEQUENCE [LARGE SCALE GENOMIC DNA]</scope>
    <source>
        <strain evidence="3 4">YIM 96934</strain>
    </source>
</reference>
<organism evidence="3 4">
    <name type="scientific">Phytoactinopolyspora halophila</name>
    <dbReference type="NCBI Taxonomy" id="1981511"/>
    <lineage>
        <taxon>Bacteria</taxon>
        <taxon>Bacillati</taxon>
        <taxon>Actinomycetota</taxon>
        <taxon>Actinomycetes</taxon>
        <taxon>Jiangellales</taxon>
        <taxon>Jiangellaceae</taxon>
        <taxon>Phytoactinopolyspora</taxon>
    </lineage>
</organism>
<keyword evidence="4" id="KW-1185">Reference proteome</keyword>
<name>A0A329QZC9_9ACTN</name>
<protein>
    <recommendedName>
        <fullName evidence="5">Tripartite tricarboxylate transporter substrate binding protein</fullName>
    </recommendedName>
</protein>
<dbReference type="EMBL" id="QMIG01000003">
    <property type="protein sequence ID" value="RAW17577.1"/>
    <property type="molecule type" value="Genomic_DNA"/>
</dbReference>
<dbReference type="CDD" id="cd07012">
    <property type="entry name" value="PBP2_Bug_TTT"/>
    <property type="match status" value="1"/>
</dbReference>
<comment type="similarity">
    <text evidence="1">Belongs to the UPF0065 (bug) family.</text>
</comment>
<dbReference type="Proteomes" id="UP000250462">
    <property type="component" value="Unassembled WGS sequence"/>
</dbReference>
<dbReference type="PANTHER" id="PTHR42928:SF5">
    <property type="entry name" value="BLR1237 PROTEIN"/>
    <property type="match status" value="1"/>
</dbReference>
<dbReference type="Gene3D" id="3.40.190.10">
    <property type="entry name" value="Periplasmic binding protein-like II"/>
    <property type="match status" value="1"/>
</dbReference>
<feature type="region of interest" description="Disordered" evidence="2">
    <location>
        <begin position="1"/>
        <end position="23"/>
    </location>
</feature>
<dbReference type="InterPro" id="IPR005064">
    <property type="entry name" value="BUG"/>
</dbReference>
<sequence>MPSPTRHTRGNATGTRTEHNGSCERITRMPTRREFLLTTAGAGASLFLVNSCSDQGSSGSNFPQRPITLVVGSAAGGSTDQTARALTANFQLDADISVQNREGGNQTIALAEVANEDPDGYTLILASNGPFSTEMTLREVQYTIDDFVAITGVIQEPQAIAVRADSPWESLDDLLQVGASEQPLRAGQSGSGSWLRLVHDALYNRGGVDANNVPFDGSAPAIQGLLGDEIDSVVASLAELKQYVDSGDARYLGIFSEERSDLDPDVPTVQEQGYDVPAVTVTKSILAPAGVPDDVVQALRDGFADTFDTDDYQAFIDENLLEPREIGGDEVIDGLKSDQEKAQTLIEELDVDVDG</sequence>
<evidence type="ECO:0000256" key="1">
    <source>
        <dbReference type="ARBA" id="ARBA00006987"/>
    </source>
</evidence>
<evidence type="ECO:0000256" key="2">
    <source>
        <dbReference type="SAM" id="MobiDB-lite"/>
    </source>
</evidence>
<dbReference type="Gene3D" id="3.40.190.150">
    <property type="entry name" value="Bordetella uptake gene, domain 1"/>
    <property type="match status" value="1"/>
</dbReference>
<evidence type="ECO:0008006" key="5">
    <source>
        <dbReference type="Google" id="ProtNLM"/>
    </source>
</evidence>
<dbReference type="Pfam" id="PF03401">
    <property type="entry name" value="TctC"/>
    <property type="match status" value="1"/>
</dbReference>
<accession>A0A329QZC9</accession>
<gene>
    <name evidence="3" type="ORF">DPM12_06180</name>
</gene>